<dbReference type="Proteomes" id="UP000509510">
    <property type="component" value="Chromosome V"/>
</dbReference>
<dbReference type="OrthoDB" id="190201at2759"/>
<feature type="transmembrane region" description="Helical" evidence="2">
    <location>
        <begin position="184"/>
        <end position="206"/>
    </location>
</feature>
<evidence type="ECO:0000313" key="3">
    <source>
        <dbReference type="EMBL" id="QKX61850.1"/>
    </source>
</evidence>
<dbReference type="KEGG" id="trg:TRUGW13939_09006"/>
<dbReference type="EMBL" id="CP055902">
    <property type="protein sequence ID" value="QKX61850.1"/>
    <property type="molecule type" value="Genomic_DNA"/>
</dbReference>
<feature type="region of interest" description="Disordered" evidence="1">
    <location>
        <begin position="154"/>
        <end position="180"/>
    </location>
</feature>
<evidence type="ECO:0000256" key="2">
    <source>
        <dbReference type="SAM" id="Phobius"/>
    </source>
</evidence>
<keyword evidence="2" id="KW-0472">Membrane</keyword>
<gene>
    <name evidence="3" type="ORF">TRUGW13939_09006</name>
</gene>
<feature type="compositionally biased region" description="Polar residues" evidence="1">
    <location>
        <begin position="160"/>
        <end position="176"/>
    </location>
</feature>
<dbReference type="RefSeq" id="XP_035348024.1">
    <property type="nucleotide sequence ID" value="XM_035492131.1"/>
</dbReference>
<feature type="compositionally biased region" description="Polar residues" evidence="1">
    <location>
        <begin position="18"/>
        <end position="27"/>
    </location>
</feature>
<proteinExistence type="predicted"/>
<keyword evidence="2" id="KW-0812">Transmembrane</keyword>
<accession>A0A7H8R654</accession>
<dbReference type="GeneID" id="55996490"/>
<feature type="compositionally biased region" description="Polar residues" evidence="1">
    <location>
        <begin position="64"/>
        <end position="78"/>
    </location>
</feature>
<protein>
    <submittedName>
        <fullName evidence="3">Uncharacterized protein</fullName>
    </submittedName>
</protein>
<keyword evidence="4" id="KW-1185">Reference proteome</keyword>
<keyword evidence="2" id="KW-1133">Transmembrane helix</keyword>
<name>A0A7H8R654_TALRU</name>
<feature type="region of interest" description="Disordered" evidence="1">
    <location>
        <begin position="18"/>
        <end position="81"/>
    </location>
</feature>
<reference evidence="4" key="1">
    <citation type="submission" date="2020-06" db="EMBL/GenBank/DDBJ databases">
        <title>A chromosome-scale genome assembly of Talaromyces rugulosus W13939.</title>
        <authorList>
            <person name="Wang B."/>
            <person name="Guo L."/>
            <person name="Ye K."/>
            <person name="Wang L."/>
        </authorList>
    </citation>
    <scope>NUCLEOTIDE SEQUENCE [LARGE SCALE GENOMIC DNA]</scope>
    <source>
        <strain evidence="4">W13939</strain>
    </source>
</reference>
<organism evidence="3 4">
    <name type="scientific">Talaromyces rugulosus</name>
    <name type="common">Penicillium rugulosum</name>
    <dbReference type="NCBI Taxonomy" id="121627"/>
    <lineage>
        <taxon>Eukaryota</taxon>
        <taxon>Fungi</taxon>
        <taxon>Dikarya</taxon>
        <taxon>Ascomycota</taxon>
        <taxon>Pezizomycotina</taxon>
        <taxon>Eurotiomycetes</taxon>
        <taxon>Eurotiomycetidae</taxon>
        <taxon>Eurotiales</taxon>
        <taxon>Trichocomaceae</taxon>
        <taxon>Talaromyces</taxon>
        <taxon>Talaromyces sect. Islandici</taxon>
    </lineage>
</organism>
<dbReference type="AlphaFoldDB" id="A0A7H8R654"/>
<evidence type="ECO:0000313" key="4">
    <source>
        <dbReference type="Proteomes" id="UP000509510"/>
    </source>
</evidence>
<sequence length="306" mass="33322">MLPASIRQRLISRFNSSLPASQDSLDSTPHPVYSLISASEPRMNVYEESTNSPSRPATADSRDSTPSASTQASGTSTPEIDRSAVVSTYEADSGLRWNRVVPAFNLLRNAGFEAQQPNSDTRLIRSLYINGLGYLLEALPSDLTRDEVRSIQERLPETIKPSNATESSENRLQNKPTRQDPPSYLHRIIASVIVYGFILLQFVVPYGKALLQSAYRYERNHRIAARVLTAALETADGIGKGANDVSSTLLTLSEGRLGAAVINLVAWLIEAVAGGVYDGVGEGLVVLGAIRPHTDLQRGWQASTWT</sequence>
<evidence type="ECO:0000256" key="1">
    <source>
        <dbReference type="SAM" id="MobiDB-lite"/>
    </source>
</evidence>